<accession>X0Y440</accession>
<organism evidence="1">
    <name type="scientific">marine sediment metagenome</name>
    <dbReference type="NCBI Taxonomy" id="412755"/>
    <lineage>
        <taxon>unclassified sequences</taxon>
        <taxon>metagenomes</taxon>
        <taxon>ecological metagenomes</taxon>
    </lineage>
</organism>
<comment type="caution">
    <text evidence="1">The sequence shown here is derived from an EMBL/GenBank/DDBJ whole genome shotgun (WGS) entry which is preliminary data.</text>
</comment>
<protein>
    <submittedName>
        <fullName evidence="1">Uncharacterized protein</fullName>
    </submittedName>
</protein>
<reference evidence="1" key="1">
    <citation type="journal article" date="2014" name="Front. Microbiol.">
        <title>High frequency of phylogenetically diverse reductive dehalogenase-homologous genes in deep subseafloor sedimentary metagenomes.</title>
        <authorList>
            <person name="Kawai M."/>
            <person name="Futagami T."/>
            <person name="Toyoda A."/>
            <person name="Takaki Y."/>
            <person name="Nishi S."/>
            <person name="Hori S."/>
            <person name="Arai W."/>
            <person name="Tsubouchi T."/>
            <person name="Morono Y."/>
            <person name="Uchiyama I."/>
            <person name="Ito T."/>
            <person name="Fujiyama A."/>
            <person name="Inagaki F."/>
            <person name="Takami H."/>
        </authorList>
    </citation>
    <scope>NUCLEOTIDE SEQUENCE</scope>
    <source>
        <strain evidence="1">Expedition CK06-06</strain>
    </source>
</reference>
<name>X0Y440_9ZZZZ</name>
<evidence type="ECO:0000313" key="1">
    <source>
        <dbReference type="EMBL" id="GAG31616.1"/>
    </source>
</evidence>
<proteinExistence type="predicted"/>
<gene>
    <name evidence="1" type="ORF">S01H1_61125</name>
</gene>
<dbReference type="EMBL" id="BARS01040065">
    <property type="protein sequence ID" value="GAG31616.1"/>
    <property type="molecule type" value="Genomic_DNA"/>
</dbReference>
<sequence>EPIPFLMNQDGRVIDTSTEMTRSLNKIFGKKVGSSLLRNIFLTDKYSDSAKEMADDVKAMGTSTAVANTNYIKTD</sequence>
<dbReference type="AlphaFoldDB" id="X0Y440"/>
<feature type="non-terminal residue" evidence="1">
    <location>
        <position position="1"/>
    </location>
</feature>